<organism evidence="2 3">
    <name type="scientific">Streptomyces silvensis</name>
    <dbReference type="NCBI Taxonomy" id="1765722"/>
    <lineage>
        <taxon>Bacteria</taxon>
        <taxon>Bacillati</taxon>
        <taxon>Actinomycetota</taxon>
        <taxon>Actinomycetes</taxon>
        <taxon>Kitasatosporales</taxon>
        <taxon>Streptomycetaceae</taxon>
        <taxon>Streptomyces</taxon>
    </lineage>
</organism>
<evidence type="ECO:0000256" key="1">
    <source>
        <dbReference type="SAM" id="Phobius"/>
    </source>
</evidence>
<feature type="transmembrane region" description="Helical" evidence="1">
    <location>
        <begin position="29"/>
        <end position="49"/>
    </location>
</feature>
<evidence type="ECO:0000313" key="3">
    <source>
        <dbReference type="Proteomes" id="UP000054804"/>
    </source>
</evidence>
<accession>A0A0W7X9E8</accession>
<evidence type="ECO:0000313" key="2">
    <source>
        <dbReference type="EMBL" id="KUF19139.1"/>
    </source>
</evidence>
<feature type="transmembrane region" description="Helical" evidence="1">
    <location>
        <begin position="55"/>
        <end position="76"/>
    </location>
</feature>
<dbReference type="Proteomes" id="UP000054804">
    <property type="component" value="Unassembled WGS sequence"/>
</dbReference>
<keyword evidence="3" id="KW-1185">Reference proteome</keyword>
<dbReference type="AlphaFoldDB" id="A0A0W7X9E8"/>
<keyword evidence="1" id="KW-0812">Transmembrane</keyword>
<protein>
    <submittedName>
        <fullName evidence="2">Uncharacterized protein</fullName>
    </submittedName>
</protein>
<sequence length="105" mass="10661">MFSMHDMHDTGEVPAHATARAARFGMPQALVLVAFLAAAVTLSLFAGMSARDVTFLLSAAGGVGVAVVLTAGAHTYTHTEGGRRGGAGRLVRRLLNAALNNGAGS</sequence>
<comment type="caution">
    <text evidence="2">The sequence shown here is derived from an EMBL/GenBank/DDBJ whole genome shotgun (WGS) entry which is preliminary data.</text>
</comment>
<keyword evidence="1" id="KW-1133">Transmembrane helix</keyword>
<gene>
    <name evidence="2" type="ORF">AT728_21465</name>
</gene>
<name>A0A0W7X9E8_9ACTN</name>
<keyword evidence="1" id="KW-0472">Membrane</keyword>
<dbReference type="EMBL" id="LOCL01000028">
    <property type="protein sequence ID" value="KUF19139.1"/>
    <property type="molecule type" value="Genomic_DNA"/>
</dbReference>
<proteinExistence type="predicted"/>
<reference evidence="2 3" key="1">
    <citation type="submission" date="2015-12" db="EMBL/GenBank/DDBJ databases">
        <title>Draft genome sequence of Streptomyces silvensis ATCC 53525, a producer of novel hormone antagonists.</title>
        <authorList>
            <person name="Johnston C.W."/>
            <person name="Li Y."/>
            <person name="Magarvey N.A."/>
        </authorList>
    </citation>
    <scope>NUCLEOTIDE SEQUENCE [LARGE SCALE GENOMIC DNA]</scope>
    <source>
        <strain evidence="2 3">ATCC 53525</strain>
    </source>
</reference>